<evidence type="ECO:0000313" key="2">
    <source>
        <dbReference type="Proteomes" id="UP000504606"/>
    </source>
</evidence>
<accession>A0A9C6U153</accession>
<gene>
    <name evidence="3" type="primary">LOC127749832</name>
</gene>
<protein>
    <submittedName>
        <fullName evidence="3">Uncharacterized protein LOC127749832</fullName>
    </submittedName>
</protein>
<feature type="signal peptide" evidence="1">
    <location>
        <begin position="1"/>
        <end position="22"/>
    </location>
</feature>
<proteinExistence type="predicted"/>
<dbReference type="AlphaFoldDB" id="A0A9C6U153"/>
<feature type="chain" id="PRO_5038714562" evidence="1">
    <location>
        <begin position="23"/>
        <end position="193"/>
    </location>
</feature>
<keyword evidence="2" id="KW-1185">Reference proteome</keyword>
<dbReference type="KEGG" id="foc:127749832"/>
<name>A0A9C6U153_FRAOC</name>
<dbReference type="Proteomes" id="UP000504606">
    <property type="component" value="Unplaced"/>
</dbReference>
<evidence type="ECO:0000256" key="1">
    <source>
        <dbReference type="SAM" id="SignalP"/>
    </source>
</evidence>
<evidence type="ECO:0000313" key="3">
    <source>
        <dbReference type="RefSeq" id="XP_052125610.1"/>
    </source>
</evidence>
<dbReference type="GeneID" id="127749832"/>
<keyword evidence="1" id="KW-0732">Signal</keyword>
<organism evidence="2 3">
    <name type="scientific">Frankliniella occidentalis</name>
    <name type="common">Western flower thrips</name>
    <name type="synonym">Euthrips occidentalis</name>
    <dbReference type="NCBI Taxonomy" id="133901"/>
    <lineage>
        <taxon>Eukaryota</taxon>
        <taxon>Metazoa</taxon>
        <taxon>Ecdysozoa</taxon>
        <taxon>Arthropoda</taxon>
        <taxon>Hexapoda</taxon>
        <taxon>Insecta</taxon>
        <taxon>Pterygota</taxon>
        <taxon>Neoptera</taxon>
        <taxon>Paraneoptera</taxon>
        <taxon>Thysanoptera</taxon>
        <taxon>Terebrantia</taxon>
        <taxon>Thripoidea</taxon>
        <taxon>Thripidae</taxon>
        <taxon>Frankliniella</taxon>
    </lineage>
</organism>
<dbReference type="RefSeq" id="XP_052125610.1">
    <property type="nucleotide sequence ID" value="XM_052269650.1"/>
</dbReference>
<reference evidence="3" key="1">
    <citation type="submission" date="2025-08" db="UniProtKB">
        <authorList>
            <consortium name="RefSeq"/>
        </authorList>
    </citation>
    <scope>IDENTIFICATION</scope>
    <source>
        <tissue evidence="3">Whole organism</tissue>
    </source>
</reference>
<sequence length="193" mass="22587">MYRYMALLLVPLAVMCHEGTHGKRFNSLVGPFIASVDRYYMCEPNNRPLPWRWHLRTTHFNPHKPKELQHLTGNITANETFDDSCWGRVILDAWSNNQWKENAFVFYFKNNGCKAFKENIPGLYDLVFKKTETKGTCKMKPGVYELNNAPINWTYPKVPIMPYGHFRFRLTIGRAENLFACLVVECYTVPKVE</sequence>